<comment type="similarity">
    <text evidence="2">Belongs to the bacterial sugar transferase family.</text>
</comment>
<dbReference type="AlphaFoldDB" id="A0A564W3R6"/>
<comment type="subcellular location">
    <subcellularLocation>
        <location evidence="1">Membrane</location>
        <topology evidence="1">Multi-pass membrane protein</topology>
    </subcellularLocation>
</comment>
<keyword evidence="6 7" id="KW-0472">Membrane</keyword>
<dbReference type="InterPro" id="IPR017475">
    <property type="entry name" value="EPS_sugar_tfrase"/>
</dbReference>
<dbReference type="Pfam" id="PF02397">
    <property type="entry name" value="Bac_transf"/>
    <property type="match status" value="1"/>
</dbReference>
<evidence type="ECO:0000256" key="5">
    <source>
        <dbReference type="ARBA" id="ARBA00022989"/>
    </source>
</evidence>
<keyword evidence="10" id="KW-1185">Reference proteome</keyword>
<dbReference type="EMBL" id="CABHNW010000126">
    <property type="protein sequence ID" value="VUX39581.1"/>
    <property type="molecule type" value="Genomic_DNA"/>
</dbReference>
<dbReference type="Pfam" id="PF13727">
    <property type="entry name" value="CoA_binding_3"/>
    <property type="match status" value="1"/>
</dbReference>
<evidence type="ECO:0000256" key="4">
    <source>
        <dbReference type="ARBA" id="ARBA00022692"/>
    </source>
</evidence>
<dbReference type="EC" id="2.-.-.-" evidence="9"/>
<dbReference type="NCBIfam" id="TIGR03025">
    <property type="entry name" value="EPS_sugtrans"/>
    <property type="match status" value="1"/>
</dbReference>
<dbReference type="PANTHER" id="PTHR30576">
    <property type="entry name" value="COLANIC BIOSYNTHESIS UDP-GLUCOSE LIPID CARRIER TRANSFERASE"/>
    <property type="match status" value="1"/>
</dbReference>
<evidence type="ECO:0000256" key="3">
    <source>
        <dbReference type="ARBA" id="ARBA00022679"/>
    </source>
</evidence>
<feature type="transmembrane region" description="Helical" evidence="7">
    <location>
        <begin position="106"/>
        <end position="124"/>
    </location>
</feature>
<dbReference type="Proteomes" id="UP000408482">
    <property type="component" value="Unassembled WGS sequence"/>
</dbReference>
<evidence type="ECO:0000313" key="10">
    <source>
        <dbReference type="Proteomes" id="UP000408482"/>
    </source>
</evidence>
<evidence type="ECO:0000256" key="6">
    <source>
        <dbReference type="ARBA" id="ARBA00023136"/>
    </source>
</evidence>
<sequence>MYQKENSSWVKHADFVICDMLCLQLAFVLAYWIRNGIDQPYETELYRNVAVVMFLIQLMVTFFNESFSGVLRRGMLVELKKTFEQCTLVCLLVLAYMFLLRVGNNYSRMILLITYVLYTCFSYCGRQALKKFLKDHRYEESEKRSLLIVTVRENADNVVETIRKNNYGTYHLAGIAFMDCDKKGASVCGVPVVAGKEDMISYIHKNWIDEVFFAVPKEIPIPEKMIKDCSAMGVVIHMRLATMKSLGKNQVVEELGGYTVLSSSIHIVTPRQMFGKRAMDIAGGLVGCLFTGIAAIFLVPAIKIKSPGPAFFSQVRMGKNGRPFKIYKFRSMYMDAEERKKELMKQNNVKDGMMFKMDDDPRIIKGVGHFIRKTSLDEFPQFWNILKGDMSLVGTRPPTMDEWEKYELHHRKRLAIKPGLTGMWQVSGRSDITDFEEVVELDTKYIAEWCLRLDIEILVKTVMVVFRGSGAK</sequence>
<keyword evidence="3 9" id="KW-0808">Transferase</keyword>
<reference evidence="9 10" key="1">
    <citation type="submission" date="2019-07" db="EMBL/GenBank/DDBJ databases">
        <authorList>
            <person name="Hibberd C M."/>
            <person name="Gehrig L. J."/>
            <person name="Chang H.-W."/>
            <person name="Venkatesh S."/>
        </authorList>
    </citation>
    <scope>NUCLEOTIDE SEQUENCE [LARGE SCALE GENOMIC DNA]</scope>
    <source>
        <strain evidence="9">Blautia_luti_SSTS_Bg7063</strain>
    </source>
</reference>
<feature type="transmembrane region" description="Helical" evidence="7">
    <location>
        <begin position="45"/>
        <end position="63"/>
    </location>
</feature>
<feature type="transmembrane region" description="Helical" evidence="7">
    <location>
        <begin position="12"/>
        <end position="33"/>
    </location>
</feature>
<dbReference type="RefSeq" id="WP_144094149.1">
    <property type="nucleotide sequence ID" value="NZ_CABHMX010000002.1"/>
</dbReference>
<proteinExistence type="inferred from homology"/>
<gene>
    <name evidence="9" type="primary">epsL</name>
    <name evidence="9" type="ORF">RSSSTS7063_00175</name>
</gene>
<evidence type="ECO:0000313" key="9">
    <source>
        <dbReference type="EMBL" id="VUX39581.1"/>
    </source>
</evidence>
<feature type="transmembrane region" description="Helical" evidence="7">
    <location>
        <begin position="281"/>
        <end position="302"/>
    </location>
</feature>
<feature type="domain" description="Bacterial sugar transferase" evidence="8">
    <location>
        <begin position="276"/>
        <end position="466"/>
    </location>
</feature>
<keyword evidence="5 7" id="KW-1133">Transmembrane helix</keyword>
<evidence type="ECO:0000256" key="7">
    <source>
        <dbReference type="SAM" id="Phobius"/>
    </source>
</evidence>
<dbReference type="GO" id="GO:0016020">
    <property type="term" value="C:membrane"/>
    <property type="evidence" value="ECO:0007669"/>
    <property type="project" value="UniProtKB-SubCell"/>
</dbReference>
<dbReference type="InterPro" id="IPR003362">
    <property type="entry name" value="Bact_transf"/>
</dbReference>
<keyword evidence="4 7" id="KW-0812">Transmembrane</keyword>
<evidence type="ECO:0000256" key="2">
    <source>
        <dbReference type="ARBA" id="ARBA00006464"/>
    </source>
</evidence>
<name>A0A564W3R6_9FIRM</name>
<evidence type="ECO:0000256" key="1">
    <source>
        <dbReference type="ARBA" id="ARBA00004141"/>
    </source>
</evidence>
<protein>
    <submittedName>
        <fullName evidence="9">Putative sugar transferase EpsL</fullName>
        <ecNumber evidence="9">2.-.-.-</ecNumber>
    </submittedName>
</protein>
<evidence type="ECO:0000259" key="8">
    <source>
        <dbReference type="Pfam" id="PF02397"/>
    </source>
</evidence>
<dbReference type="Gene3D" id="3.40.50.720">
    <property type="entry name" value="NAD(P)-binding Rossmann-like Domain"/>
    <property type="match status" value="1"/>
</dbReference>
<accession>A0A564W3R6</accession>
<organism evidence="9 10">
    <name type="scientific">Blautia luti</name>
    <dbReference type="NCBI Taxonomy" id="89014"/>
    <lineage>
        <taxon>Bacteria</taxon>
        <taxon>Bacillati</taxon>
        <taxon>Bacillota</taxon>
        <taxon>Clostridia</taxon>
        <taxon>Lachnospirales</taxon>
        <taxon>Lachnospiraceae</taxon>
        <taxon>Blautia</taxon>
    </lineage>
</organism>
<dbReference type="GO" id="GO:0016780">
    <property type="term" value="F:phosphotransferase activity, for other substituted phosphate groups"/>
    <property type="evidence" value="ECO:0007669"/>
    <property type="project" value="TreeGrafter"/>
</dbReference>
<dbReference type="PANTHER" id="PTHR30576:SF10">
    <property type="entry name" value="SLL5057 PROTEIN"/>
    <property type="match status" value="1"/>
</dbReference>
<feature type="transmembrane region" description="Helical" evidence="7">
    <location>
        <begin position="83"/>
        <end position="100"/>
    </location>
</feature>